<evidence type="ECO:0000313" key="3">
    <source>
        <dbReference type="EMBL" id="ETM30862.1"/>
    </source>
</evidence>
<organism evidence="1">
    <name type="scientific">Phytophthora nicotianae</name>
    <name type="common">Potato buckeye rot agent</name>
    <name type="synonym">Phytophthora parasitica</name>
    <dbReference type="NCBI Taxonomy" id="4792"/>
    <lineage>
        <taxon>Eukaryota</taxon>
        <taxon>Sar</taxon>
        <taxon>Stramenopiles</taxon>
        <taxon>Oomycota</taxon>
        <taxon>Peronosporomycetes</taxon>
        <taxon>Peronosporales</taxon>
        <taxon>Peronosporaceae</taxon>
        <taxon>Phytophthora</taxon>
    </lineage>
</organism>
<dbReference type="EMBL" id="KI684272">
    <property type="protein sequence ID" value="ETK95560.1"/>
    <property type="molecule type" value="Genomic_DNA"/>
</dbReference>
<name>W2HLW5_PHYNI</name>
<reference evidence="1" key="2">
    <citation type="submission" date="2013-11" db="EMBL/GenBank/DDBJ databases">
        <title>The Genome Sequence of Phytophthora parasitica CJ02B3.</title>
        <authorList>
            <consortium name="The Broad Institute Genomics Platform"/>
            <person name="Russ C."/>
            <person name="Tyler B."/>
            <person name="Panabieres F."/>
            <person name="Shan W."/>
            <person name="Tripathy S."/>
            <person name="Grunwald N."/>
            <person name="Machado M."/>
            <person name="Johnson C.S."/>
            <person name="Arredondo F."/>
            <person name="Hong C."/>
            <person name="Coffey M."/>
            <person name="Young S.K."/>
            <person name="Zeng Q."/>
            <person name="Gargeya S."/>
            <person name="Fitzgerald M."/>
            <person name="Abouelleil A."/>
            <person name="Alvarado L."/>
            <person name="Chapman S.B."/>
            <person name="Gainer-Dewar J."/>
            <person name="Goldberg J."/>
            <person name="Griggs A."/>
            <person name="Gujja S."/>
            <person name="Hansen M."/>
            <person name="Howarth C."/>
            <person name="Imamovic A."/>
            <person name="Ireland A."/>
            <person name="Larimer J."/>
            <person name="McCowan C."/>
            <person name="Murphy C."/>
            <person name="Pearson M."/>
            <person name="Poon T.W."/>
            <person name="Priest M."/>
            <person name="Roberts A."/>
            <person name="Saif S."/>
            <person name="Shea T."/>
            <person name="Sykes S."/>
            <person name="Wortman J."/>
            <person name="Nusbaum C."/>
            <person name="Birren B."/>
        </authorList>
    </citation>
    <scope>NUCLEOTIDE SEQUENCE [LARGE SCALE GENOMIC DNA]</scope>
    <source>
        <strain evidence="1">CJ02B3</strain>
    </source>
</reference>
<reference evidence="2" key="1">
    <citation type="submission" date="2013-11" db="EMBL/GenBank/DDBJ databases">
        <title>The Genome Sequence of Phytophthora parasitica CHvinca01.</title>
        <authorList>
            <consortium name="The Broad Institute Genomics Platform"/>
            <person name="Russ C."/>
            <person name="Tyler B."/>
            <person name="Panabieres F."/>
            <person name="Shan W."/>
            <person name="Tripathy S."/>
            <person name="Grunwald N."/>
            <person name="Machado M."/>
            <person name="Johnson C.S."/>
            <person name="Arredondo F."/>
            <person name="Hong C."/>
            <person name="Coffey M."/>
            <person name="Young S.K."/>
            <person name="Zeng Q."/>
            <person name="Gargeya S."/>
            <person name="Fitzgerald M."/>
            <person name="Abouelleil A."/>
            <person name="Alvarado L."/>
            <person name="Chapman S.B."/>
            <person name="Gainer-Dewar J."/>
            <person name="Goldberg J."/>
            <person name="Griggs A."/>
            <person name="Gujja S."/>
            <person name="Hansen M."/>
            <person name="Howarth C."/>
            <person name="Imamovic A."/>
            <person name="Ireland A."/>
            <person name="Larimer J."/>
            <person name="McCowan C."/>
            <person name="Murphy C."/>
            <person name="Pearson M."/>
            <person name="Poon T.W."/>
            <person name="Priest M."/>
            <person name="Roberts A."/>
            <person name="Saif S."/>
            <person name="Shea T."/>
            <person name="Sykes S."/>
            <person name="Wortman J."/>
            <person name="Nusbaum C."/>
            <person name="Birren B."/>
        </authorList>
    </citation>
    <scope>NUCLEOTIDE SEQUENCE [LARGE SCALE GENOMIC DNA]</scope>
    <source>
        <strain evidence="2">CHvinca01</strain>
    </source>
</reference>
<dbReference type="Proteomes" id="UP000054423">
    <property type="component" value="Unassembled WGS sequence"/>
</dbReference>
<reference evidence="3" key="3">
    <citation type="submission" date="2013-11" db="EMBL/GenBank/DDBJ databases">
        <title>The Genome Sequence of Phytophthora parasitica IAC_01/95.</title>
        <authorList>
            <consortium name="The Broad Institute Genomics Platform"/>
            <person name="Russ C."/>
            <person name="Tyler B."/>
            <person name="Panabieres F."/>
            <person name="Shan W."/>
            <person name="Tripathy S."/>
            <person name="Grunwald N."/>
            <person name="Machado M."/>
            <person name="Johnson C.S."/>
            <person name="Arredondo F."/>
            <person name="Hong C."/>
            <person name="Coffey M."/>
            <person name="Young S.K."/>
            <person name="Zeng Q."/>
            <person name="Gargeya S."/>
            <person name="Fitzgerald M."/>
            <person name="Abouelleil A."/>
            <person name="Alvarado L."/>
            <person name="Chapman S.B."/>
            <person name="Gainer-Dewar J."/>
            <person name="Goldberg J."/>
            <person name="Griggs A."/>
            <person name="Gujja S."/>
            <person name="Hansen M."/>
            <person name="Howarth C."/>
            <person name="Imamovic A."/>
            <person name="Ireland A."/>
            <person name="Larimer J."/>
            <person name="McCowan C."/>
            <person name="Murphy C."/>
            <person name="Pearson M."/>
            <person name="Poon T.W."/>
            <person name="Priest M."/>
            <person name="Roberts A."/>
            <person name="Saif S."/>
            <person name="Shea T."/>
            <person name="Sykes S."/>
            <person name="Wortman J."/>
            <person name="Nusbaum C."/>
            <person name="Birren B."/>
        </authorList>
    </citation>
    <scope>NUCLEOTIDE SEQUENCE [LARGE SCALE GENOMIC DNA]</scope>
    <source>
        <strain evidence="3">IAC_01/95</strain>
    </source>
</reference>
<accession>W2HLW5</accession>
<dbReference type="AlphaFoldDB" id="W2HLW5"/>
<evidence type="ECO:0000313" key="1">
    <source>
        <dbReference type="EMBL" id="ETK95560.1"/>
    </source>
</evidence>
<proteinExistence type="predicted"/>
<dbReference type="Proteomes" id="UP000054532">
    <property type="component" value="Unassembled WGS sequence"/>
</dbReference>
<gene>
    <name evidence="3" type="ORF">L914_21462</name>
    <name evidence="1" type="ORF">L915_01527</name>
    <name evidence="2" type="ORF">L917_01482</name>
</gene>
<dbReference type="EMBL" id="KI677535">
    <property type="protein sequence ID" value="ETM01990.1"/>
    <property type="molecule type" value="Genomic_DNA"/>
</dbReference>
<evidence type="ECO:0000313" key="2">
    <source>
        <dbReference type="EMBL" id="ETM01990.1"/>
    </source>
</evidence>
<sequence>MAKADPSEAAYQEACNIKWTLRRASARQYASPPRESP</sequence>
<dbReference type="Proteomes" id="UP000053236">
    <property type="component" value="Unassembled WGS sequence"/>
</dbReference>
<dbReference type="EMBL" id="KI696717">
    <property type="protein sequence ID" value="ETM30862.1"/>
    <property type="molecule type" value="Genomic_DNA"/>
</dbReference>
<protein>
    <submittedName>
        <fullName evidence="1">Uncharacterized protein</fullName>
    </submittedName>
</protein>